<evidence type="ECO:0000313" key="8">
    <source>
        <dbReference type="EMBL" id="KDR84025.1"/>
    </source>
</evidence>
<keyword evidence="3 7" id="KW-0732">Signal</keyword>
<feature type="compositionally biased region" description="Polar residues" evidence="6">
    <location>
        <begin position="526"/>
        <end position="540"/>
    </location>
</feature>
<accession>A0A067TLE0</accession>
<dbReference type="EMBL" id="KL142368">
    <property type="protein sequence ID" value="KDR84025.1"/>
    <property type="molecule type" value="Genomic_DNA"/>
</dbReference>
<evidence type="ECO:0000256" key="6">
    <source>
        <dbReference type="SAM" id="MobiDB-lite"/>
    </source>
</evidence>
<reference evidence="9" key="1">
    <citation type="journal article" date="2014" name="Proc. Natl. Acad. Sci. U.S.A.">
        <title>Extensive sampling of basidiomycete genomes demonstrates inadequacy of the white-rot/brown-rot paradigm for wood decay fungi.</title>
        <authorList>
            <person name="Riley R."/>
            <person name="Salamov A.A."/>
            <person name="Brown D.W."/>
            <person name="Nagy L.G."/>
            <person name="Floudas D."/>
            <person name="Held B.W."/>
            <person name="Levasseur A."/>
            <person name="Lombard V."/>
            <person name="Morin E."/>
            <person name="Otillar R."/>
            <person name="Lindquist E.A."/>
            <person name="Sun H."/>
            <person name="LaButti K.M."/>
            <person name="Schmutz J."/>
            <person name="Jabbour D."/>
            <person name="Luo H."/>
            <person name="Baker S.E."/>
            <person name="Pisabarro A.G."/>
            <person name="Walton J.D."/>
            <person name="Blanchette R.A."/>
            <person name="Henrissat B."/>
            <person name="Martin F."/>
            <person name="Cullen D."/>
            <person name="Hibbett D.S."/>
            <person name="Grigoriev I.V."/>
        </authorList>
    </citation>
    <scope>NUCLEOTIDE SEQUENCE [LARGE SCALE GENOMIC DNA]</scope>
    <source>
        <strain evidence="9">CBS 339.88</strain>
    </source>
</reference>
<keyword evidence="5" id="KW-0325">Glycoprotein</keyword>
<dbReference type="InterPro" id="IPR029058">
    <property type="entry name" value="AB_hydrolase_fold"/>
</dbReference>
<dbReference type="PANTHER" id="PTHR11010:SF23">
    <property type="entry name" value="SERINE PEPTIDASE"/>
    <property type="match status" value="1"/>
</dbReference>
<protein>
    <recommendedName>
        <fullName evidence="10">Peptidase S28</fullName>
    </recommendedName>
</protein>
<keyword evidence="2" id="KW-0645">Protease</keyword>
<dbReference type="OrthoDB" id="1735038at2759"/>
<evidence type="ECO:0000256" key="1">
    <source>
        <dbReference type="ARBA" id="ARBA00011079"/>
    </source>
</evidence>
<evidence type="ECO:0000256" key="2">
    <source>
        <dbReference type="ARBA" id="ARBA00022670"/>
    </source>
</evidence>
<dbReference type="Proteomes" id="UP000027222">
    <property type="component" value="Unassembled WGS sequence"/>
</dbReference>
<evidence type="ECO:0000256" key="3">
    <source>
        <dbReference type="ARBA" id="ARBA00022729"/>
    </source>
</evidence>
<evidence type="ECO:0000313" key="9">
    <source>
        <dbReference type="Proteomes" id="UP000027222"/>
    </source>
</evidence>
<dbReference type="AlphaFoldDB" id="A0A067TLE0"/>
<evidence type="ECO:0000256" key="5">
    <source>
        <dbReference type="ARBA" id="ARBA00023180"/>
    </source>
</evidence>
<dbReference type="SUPFAM" id="SSF53474">
    <property type="entry name" value="alpha/beta-Hydrolases"/>
    <property type="match status" value="1"/>
</dbReference>
<feature type="region of interest" description="Disordered" evidence="6">
    <location>
        <begin position="520"/>
        <end position="545"/>
    </location>
</feature>
<evidence type="ECO:0008006" key="10">
    <source>
        <dbReference type="Google" id="ProtNLM"/>
    </source>
</evidence>
<feature type="chain" id="PRO_5001649151" description="Peptidase S28" evidence="7">
    <location>
        <begin position="22"/>
        <end position="561"/>
    </location>
</feature>
<feature type="signal peptide" evidence="7">
    <location>
        <begin position="1"/>
        <end position="21"/>
    </location>
</feature>
<dbReference type="GO" id="GO:0006508">
    <property type="term" value="P:proteolysis"/>
    <property type="evidence" value="ECO:0007669"/>
    <property type="project" value="UniProtKB-KW"/>
</dbReference>
<dbReference type="PANTHER" id="PTHR11010">
    <property type="entry name" value="PROTEASE S28 PRO-X CARBOXYPEPTIDASE-RELATED"/>
    <property type="match status" value="1"/>
</dbReference>
<comment type="similarity">
    <text evidence="1">Belongs to the peptidase S28 family.</text>
</comment>
<dbReference type="GO" id="GO:0070008">
    <property type="term" value="F:serine-type exopeptidase activity"/>
    <property type="evidence" value="ECO:0007669"/>
    <property type="project" value="InterPro"/>
</dbReference>
<dbReference type="InterPro" id="IPR008758">
    <property type="entry name" value="Peptidase_S28"/>
</dbReference>
<gene>
    <name evidence="8" type="ORF">GALMADRAFT_54306</name>
</gene>
<dbReference type="Gene3D" id="3.40.50.1820">
    <property type="entry name" value="alpha/beta hydrolase"/>
    <property type="match status" value="2"/>
</dbReference>
<evidence type="ECO:0000256" key="4">
    <source>
        <dbReference type="ARBA" id="ARBA00022801"/>
    </source>
</evidence>
<keyword evidence="4" id="KW-0378">Hydrolase</keyword>
<proteinExistence type="inferred from homology"/>
<dbReference type="HOGENOM" id="CLU_023630_1_1_1"/>
<evidence type="ECO:0000256" key="7">
    <source>
        <dbReference type="SAM" id="SignalP"/>
    </source>
</evidence>
<keyword evidence="9" id="KW-1185">Reference proteome</keyword>
<organism evidence="8 9">
    <name type="scientific">Galerina marginata (strain CBS 339.88)</name>
    <dbReference type="NCBI Taxonomy" id="685588"/>
    <lineage>
        <taxon>Eukaryota</taxon>
        <taxon>Fungi</taxon>
        <taxon>Dikarya</taxon>
        <taxon>Basidiomycota</taxon>
        <taxon>Agaricomycotina</taxon>
        <taxon>Agaricomycetes</taxon>
        <taxon>Agaricomycetidae</taxon>
        <taxon>Agaricales</taxon>
        <taxon>Agaricineae</taxon>
        <taxon>Strophariaceae</taxon>
        <taxon>Galerina</taxon>
    </lineage>
</organism>
<name>A0A067TLE0_GALM3</name>
<sequence length="561" mass="61416">MYLRRVLALAISLAGVVGVSARLQDGRPHGNILQPPSIPLVSLPDPGIPVTSRNGTVLPPYTTIYFFDQLVDHNNPSLGTFKQRFWHTWEFYEQGGPIILFTPGEANADGYSGYLTNRTINGLIAQQQSGSTIVLEHRFYGLSNPFPDLSVKSLRVHTIQQAIDDLEYFAKNVNLPMPGGDSVTPDKAPWVLVGGSYSGALTSWTMVNKPGLFFAGYASSAVVQAILDFWQYFEPIRNNMPANCSADVQAVISFVDKTFTGKNATAIQAIKENFGLGNMTHLDDVAGALRNNLWDWQSLQVTSGAATQFYRFCDALEFKNGVSAPATGFGLESALASWGTYWRNIYLSGLCGKMDAETCLGTYDTSLSYWTDTSIDNAGRSWFWIVCNEVGYLQEGAPLFHPSLVTRLVQPSYDLRQCQQMFPAAFPLPPIPRTVITNLVYRGWNVKIKNLFFANGIRDPWRDATVSATDVSVQSTSNQPIGLGDGFHCSDLGTSGNIDPTVAAVQKAALASMKTWLATWKPSRNGGPTKSPRSTPQPANKVSPPVTLKPINAWFKKVGSI</sequence>
<dbReference type="Pfam" id="PF05577">
    <property type="entry name" value="Peptidase_S28"/>
    <property type="match status" value="1"/>
</dbReference>
<dbReference type="GO" id="GO:0008239">
    <property type="term" value="F:dipeptidyl-peptidase activity"/>
    <property type="evidence" value="ECO:0007669"/>
    <property type="project" value="TreeGrafter"/>
</dbReference>